<keyword evidence="4 6" id="KW-0472">Membrane</keyword>
<evidence type="ECO:0000256" key="2">
    <source>
        <dbReference type="ARBA" id="ARBA00022692"/>
    </source>
</evidence>
<feature type="transmembrane region" description="Helical" evidence="6">
    <location>
        <begin position="380"/>
        <end position="402"/>
    </location>
</feature>
<evidence type="ECO:0000256" key="3">
    <source>
        <dbReference type="ARBA" id="ARBA00022989"/>
    </source>
</evidence>
<gene>
    <name evidence="8" type="ORF">ACFYV7_18120</name>
</gene>
<keyword evidence="2 6" id="KW-0812">Transmembrane</keyword>
<dbReference type="PROSITE" id="PS50850">
    <property type="entry name" value="MFS"/>
    <property type="match status" value="1"/>
</dbReference>
<feature type="transmembrane region" description="Helical" evidence="6">
    <location>
        <begin position="287"/>
        <end position="308"/>
    </location>
</feature>
<comment type="subcellular location">
    <subcellularLocation>
        <location evidence="1">Cell membrane</location>
        <topology evidence="1">Multi-pass membrane protein</topology>
    </subcellularLocation>
</comment>
<feature type="transmembrane region" description="Helical" evidence="6">
    <location>
        <begin position="12"/>
        <end position="37"/>
    </location>
</feature>
<dbReference type="EMBL" id="JBIAPI010000004">
    <property type="protein sequence ID" value="MFF3224714.1"/>
    <property type="molecule type" value="Genomic_DNA"/>
</dbReference>
<dbReference type="RefSeq" id="WP_387718789.1">
    <property type="nucleotide sequence ID" value="NZ_JBIAPI010000004.1"/>
</dbReference>
<dbReference type="CDD" id="cd17393">
    <property type="entry name" value="MFS_MosC_like"/>
    <property type="match status" value="1"/>
</dbReference>
<keyword evidence="3 6" id="KW-1133">Transmembrane helix</keyword>
<feature type="transmembrane region" description="Helical" evidence="6">
    <location>
        <begin position="414"/>
        <end position="434"/>
    </location>
</feature>
<dbReference type="SUPFAM" id="SSF103473">
    <property type="entry name" value="MFS general substrate transporter"/>
    <property type="match status" value="1"/>
</dbReference>
<dbReference type="PANTHER" id="PTHR23514:SF13">
    <property type="entry name" value="INNER MEMBRANE PROTEIN YBJJ"/>
    <property type="match status" value="1"/>
</dbReference>
<protein>
    <submittedName>
        <fullName evidence="8">MFS transporter</fullName>
    </submittedName>
</protein>
<dbReference type="InterPro" id="IPR036259">
    <property type="entry name" value="MFS_trans_sf"/>
</dbReference>
<feature type="domain" description="Major facilitator superfamily (MFS) profile" evidence="7">
    <location>
        <begin position="10"/>
        <end position="457"/>
    </location>
</feature>
<feature type="transmembrane region" description="Helical" evidence="6">
    <location>
        <begin position="353"/>
        <end position="374"/>
    </location>
</feature>
<evidence type="ECO:0000256" key="1">
    <source>
        <dbReference type="ARBA" id="ARBA00004651"/>
    </source>
</evidence>
<sequence>MLTPTADRPTRVARVAVFTVFGLNGFLLAMWVVHIPLITDRTGVAKSTLGMFILLMAGAGIVGMRITGPLADRFGSRTLVAAAAIIMSAAVIGPGLATGPVSLAIALACFGFGNGALDVSMNTQAVHVERAYGRPIMGAFHALFSGGGLLGSLLGAATLRAGWDMRMTLGSAAIGGVALTLAVLPRLLRDTDTARAAERAADARILDEAVDDYVPHTAAHGSSSMKDAEPGPSVGKHSAPVPPVGKHSAPVPPVAKDTEPDPPFAEDSPSDPSAAEITDQREHNRKVLALAVIAFSVLLAEGVAGDWSTLQLREHLGADAATAALAFGAFSVTMTAGRLAADRVSGVVGRVAVVRYGMLLSALGLAVIMASPWIPLTLSGWALMGLGLSGSVPQIFTAAGNLGSDKAATDMSRVFSIGYLGLLAGPAVIGWLTAVIPLTAAMAVPLIAVLVCCRYAGVVAPEPTDRLRR</sequence>
<feature type="transmembrane region" description="Helical" evidence="6">
    <location>
        <begin position="169"/>
        <end position="188"/>
    </location>
</feature>
<dbReference type="Gene3D" id="1.20.1250.20">
    <property type="entry name" value="MFS general substrate transporter like domains"/>
    <property type="match status" value="2"/>
</dbReference>
<reference evidence="8 9" key="1">
    <citation type="submission" date="2024-10" db="EMBL/GenBank/DDBJ databases">
        <title>The Natural Products Discovery Center: Release of the First 8490 Sequenced Strains for Exploring Actinobacteria Biosynthetic Diversity.</title>
        <authorList>
            <person name="Kalkreuter E."/>
            <person name="Kautsar S.A."/>
            <person name="Yang D."/>
            <person name="Bader C.D."/>
            <person name="Teijaro C.N."/>
            <person name="Fluegel L."/>
            <person name="Davis C.M."/>
            <person name="Simpson J.R."/>
            <person name="Lauterbach L."/>
            <person name="Steele A.D."/>
            <person name="Gui C."/>
            <person name="Meng S."/>
            <person name="Li G."/>
            <person name="Viehrig K."/>
            <person name="Ye F."/>
            <person name="Su P."/>
            <person name="Kiefer A.F."/>
            <person name="Nichols A."/>
            <person name="Cepeda A.J."/>
            <person name="Yan W."/>
            <person name="Fan B."/>
            <person name="Jiang Y."/>
            <person name="Adhikari A."/>
            <person name="Zheng C.-J."/>
            <person name="Schuster L."/>
            <person name="Cowan T.M."/>
            <person name="Smanski M.J."/>
            <person name="Chevrette M.G."/>
            <person name="De Carvalho L.P.S."/>
            <person name="Shen B."/>
        </authorList>
    </citation>
    <scope>NUCLEOTIDE SEQUENCE [LARGE SCALE GENOMIC DNA]</scope>
    <source>
        <strain evidence="8 9">NPDC003040</strain>
    </source>
</reference>
<organism evidence="8 9">
    <name type="scientific">Nocardia suismassiliense</name>
    <dbReference type="NCBI Taxonomy" id="2077092"/>
    <lineage>
        <taxon>Bacteria</taxon>
        <taxon>Bacillati</taxon>
        <taxon>Actinomycetota</taxon>
        <taxon>Actinomycetes</taxon>
        <taxon>Mycobacteriales</taxon>
        <taxon>Nocardiaceae</taxon>
        <taxon>Nocardia</taxon>
    </lineage>
</organism>
<feature type="transmembrane region" description="Helical" evidence="6">
    <location>
        <begin position="49"/>
        <end position="67"/>
    </location>
</feature>
<dbReference type="InterPro" id="IPR051788">
    <property type="entry name" value="MFS_Transporter"/>
</dbReference>
<evidence type="ECO:0000256" key="5">
    <source>
        <dbReference type="SAM" id="MobiDB-lite"/>
    </source>
</evidence>
<feature type="transmembrane region" description="Helical" evidence="6">
    <location>
        <begin position="440"/>
        <end position="460"/>
    </location>
</feature>
<comment type="caution">
    <text evidence="8">The sequence shown here is derived from an EMBL/GenBank/DDBJ whole genome shotgun (WGS) entry which is preliminary data.</text>
</comment>
<dbReference type="Proteomes" id="UP001601948">
    <property type="component" value="Unassembled WGS sequence"/>
</dbReference>
<proteinExistence type="predicted"/>
<keyword evidence="9" id="KW-1185">Reference proteome</keyword>
<feature type="transmembrane region" description="Helical" evidence="6">
    <location>
        <begin position="79"/>
        <end position="97"/>
    </location>
</feature>
<evidence type="ECO:0000256" key="4">
    <source>
        <dbReference type="ARBA" id="ARBA00023136"/>
    </source>
</evidence>
<dbReference type="InterPro" id="IPR020846">
    <property type="entry name" value="MFS_dom"/>
</dbReference>
<evidence type="ECO:0000313" key="8">
    <source>
        <dbReference type="EMBL" id="MFF3224714.1"/>
    </source>
</evidence>
<evidence type="ECO:0000313" key="9">
    <source>
        <dbReference type="Proteomes" id="UP001601948"/>
    </source>
</evidence>
<evidence type="ECO:0000256" key="6">
    <source>
        <dbReference type="SAM" id="Phobius"/>
    </source>
</evidence>
<dbReference type="PANTHER" id="PTHR23514">
    <property type="entry name" value="BYPASS OF STOP CODON PROTEIN 6"/>
    <property type="match status" value="1"/>
</dbReference>
<dbReference type="Pfam" id="PF07690">
    <property type="entry name" value="MFS_1"/>
    <property type="match status" value="2"/>
</dbReference>
<evidence type="ECO:0000259" key="7">
    <source>
        <dbReference type="PROSITE" id="PS50850"/>
    </source>
</evidence>
<name>A0ABW6QTZ8_9NOCA</name>
<feature type="transmembrane region" description="Helical" evidence="6">
    <location>
        <begin position="142"/>
        <end position="163"/>
    </location>
</feature>
<feature type="transmembrane region" description="Helical" evidence="6">
    <location>
        <begin position="320"/>
        <end position="341"/>
    </location>
</feature>
<accession>A0ABW6QTZ8</accession>
<feature type="region of interest" description="Disordered" evidence="5">
    <location>
        <begin position="217"/>
        <end position="279"/>
    </location>
</feature>
<dbReference type="InterPro" id="IPR011701">
    <property type="entry name" value="MFS"/>
</dbReference>